<feature type="transmembrane region" description="Helical" evidence="1">
    <location>
        <begin position="12"/>
        <end position="30"/>
    </location>
</feature>
<dbReference type="InterPro" id="IPR043128">
    <property type="entry name" value="Rev_trsase/Diguanyl_cyclase"/>
</dbReference>
<dbReference type="InterPro" id="IPR035919">
    <property type="entry name" value="EAL_sf"/>
</dbReference>
<dbReference type="Pfam" id="PF00990">
    <property type="entry name" value="GGDEF"/>
    <property type="match status" value="1"/>
</dbReference>
<dbReference type="InterPro" id="IPR052155">
    <property type="entry name" value="Biofilm_reg_signaling"/>
</dbReference>
<dbReference type="InterPro" id="IPR029787">
    <property type="entry name" value="Nucleotide_cyclase"/>
</dbReference>
<evidence type="ECO:0000313" key="5">
    <source>
        <dbReference type="Proteomes" id="UP000439780"/>
    </source>
</evidence>
<gene>
    <name evidence="4" type="ORF">GRI58_02720</name>
</gene>
<dbReference type="CDD" id="cd01948">
    <property type="entry name" value="EAL"/>
    <property type="match status" value="1"/>
</dbReference>
<dbReference type="AlphaFoldDB" id="A0A845AGQ2"/>
<organism evidence="4 5">
    <name type="scientific">Qipengyuania algicida</name>
    <dbReference type="NCBI Taxonomy" id="1836209"/>
    <lineage>
        <taxon>Bacteria</taxon>
        <taxon>Pseudomonadati</taxon>
        <taxon>Pseudomonadota</taxon>
        <taxon>Alphaproteobacteria</taxon>
        <taxon>Sphingomonadales</taxon>
        <taxon>Erythrobacteraceae</taxon>
        <taxon>Qipengyuania</taxon>
    </lineage>
</organism>
<dbReference type="PANTHER" id="PTHR44757:SF2">
    <property type="entry name" value="BIOFILM ARCHITECTURE MAINTENANCE PROTEIN MBAA"/>
    <property type="match status" value="1"/>
</dbReference>
<dbReference type="SUPFAM" id="SSF55073">
    <property type="entry name" value="Nucleotide cyclase"/>
    <property type="match status" value="1"/>
</dbReference>
<dbReference type="PROSITE" id="PS50887">
    <property type="entry name" value="GGDEF"/>
    <property type="match status" value="1"/>
</dbReference>
<dbReference type="PANTHER" id="PTHR44757">
    <property type="entry name" value="DIGUANYLATE CYCLASE DGCP"/>
    <property type="match status" value="1"/>
</dbReference>
<evidence type="ECO:0000256" key="1">
    <source>
        <dbReference type="SAM" id="Phobius"/>
    </source>
</evidence>
<dbReference type="Gene3D" id="3.30.70.270">
    <property type="match status" value="1"/>
</dbReference>
<dbReference type="EMBL" id="WTYA01000002">
    <property type="protein sequence ID" value="MXP27736.1"/>
    <property type="molecule type" value="Genomic_DNA"/>
</dbReference>
<dbReference type="NCBIfam" id="TIGR00254">
    <property type="entry name" value="GGDEF"/>
    <property type="match status" value="1"/>
</dbReference>
<proteinExistence type="predicted"/>
<protein>
    <submittedName>
        <fullName evidence="4">EAL domain-containing protein</fullName>
    </submittedName>
</protein>
<keyword evidence="1" id="KW-0472">Membrane</keyword>
<keyword evidence="5" id="KW-1185">Reference proteome</keyword>
<keyword evidence="1" id="KW-1133">Transmembrane helix</keyword>
<keyword evidence="1" id="KW-0812">Transmembrane</keyword>
<dbReference type="OrthoDB" id="9814202at2"/>
<dbReference type="PROSITE" id="PS50883">
    <property type="entry name" value="EAL"/>
    <property type="match status" value="1"/>
</dbReference>
<reference evidence="4 5" key="1">
    <citation type="submission" date="2019-12" db="EMBL/GenBank/DDBJ databases">
        <title>Genomic-based taxomic classification of the family Erythrobacteraceae.</title>
        <authorList>
            <person name="Xu L."/>
        </authorList>
    </citation>
    <scope>NUCLEOTIDE SEQUENCE [LARGE SCALE GENOMIC DNA]</scope>
    <source>
        <strain evidence="4 5">KEMB 9005-328</strain>
    </source>
</reference>
<sequence length="487" mass="53786">MLMMARHRSAVSDYVVAGVLVFGVITLIAIRRGLAHIRQLDQVSLIDGLTGLSSRESFHADYKELAANDEELAVALVDLDGFLMVNEHHGHAIGDEVLRRCSAILNTQVGDEAKLYRMGGDEFALLMSGKLAGTLLEGLCRNVIERLSRPLQVYNLSLTLGASIGLSRCSPGKPASASEMLRRADVSMYASKRAGKGRCTWFTAEFDANRAQTRDIDEDLRQALVHDQFSLLYQPLVDCDTARVACVEALLRWHRPDGKSIGPDVFVPVAEQSGLILPIGLWVLRRACMDALAWDEIMLSVNISAAQLRNAEFPVQLGQILEETGFDPGRLELEITETCLVLDPVVAERSLAMIRNFGVNVVLDDFGTGFASFGFLRQFRFEKLKIDRSLVEEAETDEASRAVMLSSVTVARAMRMKVTAEGVETEEQARMVRAAGCDQIQGWLYFKAMPAAEIGKYLNRPLDMASIYLGHSSAQAELFDEPERKIA</sequence>
<feature type="domain" description="GGDEF" evidence="3">
    <location>
        <begin position="70"/>
        <end position="204"/>
    </location>
</feature>
<dbReference type="InterPro" id="IPR001633">
    <property type="entry name" value="EAL_dom"/>
</dbReference>
<dbReference type="SUPFAM" id="SSF141868">
    <property type="entry name" value="EAL domain-like"/>
    <property type="match status" value="1"/>
</dbReference>
<dbReference type="CDD" id="cd01949">
    <property type="entry name" value="GGDEF"/>
    <property type="match status" value="1"/>
</dbReference>
<dbReference type="SMART" id="SM00267">
    <property type="entry name" value="GGDEF"/>
    <property type="match status" value="1"/>
</dbReference>
<feature type="domain" description="EAL" evidence="2">
    <location>
        <begin position="213"/>
        <end position="462"/>
    </location>
</feature>
<name>A0A845AGQ2_9SPHN</name>
<evidence type="ECO:0000259" key="2">
    <source>
        <dbReference type="PROSITE" id="PS50883"/>
    </source>
</evidence>
<evidence type="ECO:0000313" key="4">
    <source>
        <dbReference type="EMBL" id="MXP27736.1"/>
    </source>
</evidence>
<dbReference type="SMART" id="SM00052">
    <property type="entry name" value="EAL"/>
    <property type="match status" value="1"/>
</dbReference>
<dbReference type="Proteomes" id="UP000439780">
    <property type="component" value="Unassembled WGS sequence"/>
</dbReference>
<dbReference type="Pfam" id="PF00563">
    <property type="entry name" value="EAL"/>
    <property type="match status" value="1"/>
</dbReference>
<evidence type="ECO:0000259" key="3">
    <source>
        <dbReference type="PROSITE" id="PS50887"/>
    </source>
</evidence>
<dbReference type="InterPro" id="IPR000160">
    <property type="entry name" value="GGDEF_dom"/>
</dbReference>
<dbReference type="Gene3D" id="3.20.20.450">
    <property type="entry name" value="EAL domain"/>
    <property type="match status" value="1"/>
</dbReference>
<accession>A0A845AGQ2</accession>
<comment type="caution">
    <text evidence="4">The sequence shown here is derived from an EMBL/GenBank/DDBJ whole genome shotgun (WGS) entry which is preliminary data.</text>
</comment>